<evidence type="ECO:0000313" key="5">
    <source>
        <dbReference type="Proteomes" id="UP001161390"/>
    </source>
</evidence>
<organism evidence="4 5">
    <name type="scientific">Algimonas porphyrae</name>
    <dbReference type="NCBI Taxonomy" id="1128113"/>
    <lineage>
        <taxon>Bacteria</taxon>
        <taxon>Pseudomonadati</taxon>
        <taxon>Pseudomonadota</taxon>
        <taxon>Alphaproteobacteria</taxon>
        <taxon>Maricaulales</taxon>
        <taxon>Robiginitomaculaceae</taxon>
        <taxon>Algimonas</taxon>
    </lineage>
</organism>
<dbReference type="CDD" id="cd06911">
    <property type="entry name" value="VirB9_CagX_TrbG"/>
    <property type="match status" value="1"/>
</dbReference>
<dbReference type="InterPro" id="IPR038161">
    <property type="entry name" value="VirB9/CagX/TrbG_C_sf"/>
</dbReference>
<dbReference type="Gene3D" id="2.60.40.2500">
    <property type="match status" value="1"/>
</dbReference>
<keyword evidence="5" id="KW-1185">Reference proteome</keyword>
<dbReference type="InterPro" id="IPR010258">
    <property type="entry name" value="Conjugal_tfr_TrbG/VirB9/CagX"/>
</dbReference>
<keyword evidence="2 3" id="KW-0732">Signal</keyword>
<evidence type="ECO:0000313" key="4">
    <source>
        <dbReference type="EMBL" id="GLQ19479.1"/>
    </source>
</evidence>
<feature type="signal peptide" evidence="3">
    <location>
        <begin position="1"/>
        <end position="16"/>
    </location>
</feature>
<dbReference type="Pfam" id="PF03524">
    <property type="entry name" value="CagX"/>
    <property type="match status" value="1"/>
</dbReference>
<sequence>MRAVALPILLSAVALSGCSTLGLNKASPPDDFTLDPGPMVQATLTPDGEVETVTRTVAVERFTPVPLPGQLKPREALLASVTVEGKPFEIIDAANAGAKVGPKPDAYVNAIQIYPFARGALYQVYTAPEQVTDIALQSGEKLISVSAGDTERWILGDTVSGEGDTERVHILVKPVESGLTTNLIITTTARTYRAELTSYRKTYMAAVSWRYPREELISLSKMRKPAGEATLGSAAFAPSEDRLPVPSGLSVDALNFRYRVEGDKPHWRPLRAFDDGRKVYIQFPARIDQGEAPPLFAVGAEGDSQLVNYRVKGRYYIVDRLFARAELRLGEKDQKVVRIERVTS</sequence>
<evidence type="ECO:0000256" key="3">
    <source>
        <dbReference type="SAM" id="SignalP"/>
    </source>
</evidence>
<dbReference type="InterPro" id="IPR033645">
    <property type="entry name" value="VirB9/CagX/TrbG_C"/>
</dbReference>
<dbReference type="PROSITE" id="PS51257">
    <property type="entry name" value="PROKAR_LIPOPROTEIN"/>
    <property type="match status" value="1"/>
</dbReference>
<dbReference type="InterPro" id="IPR014142">
    <property type="entry name" value="TrbG_Ti"/>
</dbReference>
<comment type="similarity">
    <text evidence="1">Belongs to the TrbG/VirB9 family.</text>
</comment>
<dbReference type="Proteomes" id="UP001161390">
    <property type="component" value="Unassembled WGS sequence"/>
</dbReference>
<proteinExistence type="inferred from homology"/>
<reference evidence="4" key="1">
    <citation type="journal article" date="2014" name="Int. J. Syst. Evol. Microbiol.">
        <title>Complete genome of a new Firmicutes species belonging to the dominant human colonic microbiota ('Ruminococcus bicirculans') reveals two chromosomes and a selective capacity to utilize plant glucans.</title>
        <authorList>
            <consortium name="NISC Comparative Sequencing Program"/>
            <person name="Wegmann U."/>
            <person name="Louis P."/>
            <person name="Goesmann A."/>
            <person name="Henrissat B."/>
            <person name="Duncan S.H."/>
            <person name="Flint H.J."/>
        </authorList>
    </citation>
    <scope>NUCLEOTIDE SEQUENCE</scope>
    <source>
        <strain evidence="4">NBRC 108216</strain>
    </source>
</reference>
<protein>
    <submittedName>
        <fullName evidence="4">P-type conjugative transfer protein TrbG</fullName>
    </submittedName>
</protein>
<reference evidence="4" key="2">
    <citation type="submission" date="2023-01" db="EMBL/GenBank/DDBJ databases">
        <title>Draft genome sequence of Algimonas porphyrae strain NBRC 108216.</title>
        <authorList>
            <person name="Sun Q."/>
            <person name="Mori K."/>
        </authorList>
    </citation>
    <scope>NUCLEOTIDE SEQUENCE</scope>
    <source>
        <strain evidence="4">NBRC 108216</strain>
    </source>
</reference>
<dbReference type="EMBL" id="BSNJ01000001">
    <property type="protein sequence ID" value="GLQ19479.1"/>
    <property type="molecule type" value="Genomic_DNA"/>
</dbReference>
<accession>A0ABQ5UX30</accession>
<comment type="caution">
    <text evidence="4">The sequence shown here is derived from an EMBL/GenBank/DDBJ whole genome shotgun (WGS) entry which is preliminary data.</text>
</comment>
<feature type="chain" id="PRO_5046968746" evidence="3">
    <location>
        <begin position="17"/>
        <end position="344"/>
    </location>
</feature>
<evidence type="ECO:0000256" key="1">
    <source>
        <dbReference type="ARBA" id="ARBA00006135"/>
    </source>
</evidence>
<dbReference type="NCBIfam" id="TIGR02775">
    <property type="entry name" value="TrbG_Ti"/>
    <property type="match status" value="1"/>
</dbReference>
<evidence type="ECO:0000256" key="2">
    <source>
        <dbReference type="ARBA" id="ARBA00022729"/>
    </source>
</evidence>
<dbReference type="RefSeq" id="WP_284369228.1">
    <property type="nucleotide sequence ID" value="NZ_BSNJ01000001.1"/>
</dbReference>
<name>A0ABQ5UX30_9PROT</name>
<gene>
    <name evidence="4" type="ORF">GCM10007854_04340</name>
</gene>